<sequence length="290" mass="33369">MQFRICMIHRWSVTPLHAPDERMLALPSTIWLENVTIRIKGNDRNFQKLRPLLCGKSAYFQKAFQEKTFREGQEGILELEDMDEWLLECFIAWIYTGSIVYEPADATSSLKDLSGGDGDDDDEGAPADPATWSYESLFKLYVFADRYDTRTLRNDMMDVILQKGLQRKPKVYLWPETSSNAIAFDNLPESAALVRFIIDIHVYETESAETEAADTKVLLQLAPHVLAIIASRRMKLVRKLKCFNCLAGGDCNLEPHEDMPAEPDFRIDVCRYIMSTRTVRRRHVRRSGTH</sequence>
<proteinExistence type="predicted"/>
<dbReference type="EMBL" id="CP099428">
    <property type="protein sequence ID" value="USW58292.1"/>
    <property type="molecule type" value="Genomic_DNA"/>
</dbReference>
<evidence type="ECO:0000259" key="1">
    <source>
        <dbReference type="PROSITE" id="PS50097"/>
    </source>
</evidence>
<dbReference type="Proteomes" id="UP001056384">
    <property type="component" value="Chromosome 11"/>
</dbReference>
<dbReference type="PANTHER" id="PTHR47843">
    <property type="entry name" value="BTB DOMAIN-CONTAINING PROTEIN-RELATED"/>
    <property type="match status" value="1"/>
</dbReference>
<dbReference type="PROSITE" id="PS50097">
    <property type="entry name" value="BTB"/>
    <property type="match status" value="1"/>
</dbReference>
<accession>A0A9Q9EQ08</accession>
<feature type="domain" description="BTB" evidence="1">
    <location>
        <begin position="33"/>
        <end position="103"/>
    </location>
</feature>
<gene>
    <name evidence="2" type="ORF">Slin15195_G116110</name>
</gene>
<organism evidence="2 3">
    <name type="scientific">Septoria linicola</name>
    <dbReference type="NCBI Taxonomy" id="215465"/>
    <lineage>
        <taxon>Eukaryota</taxon>
        <taxon>Fungi</taxon>
        <taxon>Dikarya</taxon>
        <taxon>Ascomycota</taxon>
        <taxon>Pezizomycotina</taxon>
        <taxon>Dothideomycetes</taxon>
        <taxon>Dothideomycetidae</taxon>
        <taxon>Mycosphaerellales</taxon>
        <taxon>Mycosphaerellaceae</taxon>
        <taxon>Septoria</taxon>
    </lineage>
</organism>
<dbReference type="Pfam" id="PF00651">
    <property type="entry name" value="BTB"/>
    <property type="match status" value="1"/>
</dbReference>
<dbReference type="CDD" id="cd18186">
    <property type="entry name" value="BTB_POZ_ZBTB_KLHL-like"/>
    <property type="match status" value="1"/>
</dbReference>
<name>A0A9Q9EQ08_9PEZI</name>
<keyword evidence="3" id="KW-1185">Reference proteome</keyword>
<dbReference type="Gene3D" id="3.30.710.10">
    <property type="entry name" value="Potassium Channel Kv1.1, Chain A"/>
    <property type="match status" value="1"/>
</dbReference>
<dbReference type="InterPro" id="IPR000210">
    <property type="entry name" value="BTB/POZ_dom"/>
</dbReference>
<dbReference type="PANTHER" id="PTHR47843:SF2">
    <property type="entry name" value="BTB DOMAIN-CONTAINING PROTEIN"/>
    <property type="match status" value="1"/>
</dbReference>
<evidence type="ECO:0000313" key="3">
    <source>
        <dbReference type="Proteomes" id="UP001056384"/>
    </source>
</evidence>
<evidence type="ECO:0000313" key="2">
    <source>
        <dbReference type="EMBL" id="USW58292.1"/>
    </source>
</evidence>
<dbReference type="InterPro" id="IPR011333">
    <property type="entry name" value="SKP1/BTB/POZ_sf"/>
</dbReference>
<protein>
    <submittedName>
        <fullName evidence="2">BTB/POZ domain-containing protein</fullName>
    </submittedName>
</protein>
<dbReference type="AlphaFoldDB" id="A0A9Q9EQ08"/>
<reference evidence="2" key="1">
    <citation type="submission" date="2022-06" db="EMBL/GenBank/DDBJ databases">
        <title>Complete genome sequences of two strains of the flax pathogen Septoria linicola.</title>
        <authorList>
            <person name="Lapalu N."/>
            <person name="Simon A."/>
            <person name="Demenou B."/>
            <person name="Paumier D."/>
            <person name="Guillot M.-P."/>
            <person name="Gout L."/>
            <person name="Valade R."/>
        </authorList>
    </citation>
    <scope>NUCLEOTIDE SEQUENCE</scope>
    <source>
        <strain evidence="2">SE15195</strain>
    </source>
</reference>
<dbReference type="SUPFAM" id="SSF54695">
    <property type="entry name" value="POZ domain"/>
    <property type="match status" value="1"/>
</dbReference>